<feature type="domain" description="DUF362" evidence="1">
    <location>
        <begin position="59"/>
        <end position="258"/>
    </location>
</feature>
<evidence type="ECO:0000313" key="2">
    <source>
        <dbReference type="EMBL" id="AGW14737.1"/>
    </source>
</evidence>
<accession>T2GFN9</accession>
<reference evidence="3" key="2">
    <citation type="submission" date="2013-07" db="EMBL/GenBank/DDBJ databases">
        <authorList>
            <person name="Morais-Silva F.O."/>
            <person name="Rezende A.M."/>
            <person name="Pimentel C."/>
            <person name="Resende D.M."/>
            <person name="Santos C.I."/>
            <person name="Clemente C."/>
            <person name="de Oliveira L.M."/>
            <person name="da Silva S.M."/>
            <person name="Costa D.A."/>
            <person name="Varela-Raposo A."/>
            <person name="Horacio E.C.A."/>
            <person name="Matos M."/>
            <person name="Flores O."/>
            <person name="Ruiz J.C."/>
            <person name="Rodrigues-Pousada C."/>
        </authorList>
    </citation>
    <scope>NUCLEOTIDE SEQUENCE [LARGE SCALE GENOMIC DNA]</scope>
    <source>
        <strain evidence="3">ATCC 19364 / DSM 1382 / NCIMB 9332 / VKM B-1759</strain>
    </source>
</reference>
<dbReference type="EMBL" id="CP006585">
    <property type="protein sequence ID" value="AGW14737.1"/>
    <property type="molecule type" value="Genomic_DNA"/>
</dbReference>
<dbReference type="eggNOG" id="COG2006">
    <property type="taxonomic scope" value="Bacteria"/>
</dbReference>
<gene>
    <name evidence="2" type="ORF">DGI_3015</name>
</gene>
<dbReference type="InterPro" id="IPR007160">
    <property type="entry name" value="DUF362"/>
</dbReference>
<dbReference type="AlphaFoldDB" id="T2GFN9"/>
<sequence length="418" mass="45625">MTHSPANPSRPVVAIARAAQVGESPAAYTDASLNVIRQLTAEVLSLATDLPGMVRGKTVLVKPNLVRPNPKNPFAVVTDERVLFALVELLKDAGAREIWIGDNPGYGLPLAEALAQLGEFKARLAGYGARLRFFDEEEQVVVDNPEATIFSPMILPKSLLDADVYINLPKMKTHMHALVTLGIKNQYGLILDDQRMFFHRNDLHVKMVDILRKVRPQLTLVDGIIAAQGQAPLSGSVVPDMNTLVAGEDIVAVDTVATSVMGIHPMEVAMLRLCRQEGLGETDVNNIDVRGRSIEEVRRQFTRPVISPQGAYDEVQCIEGGACNGCLSALRHSLDKLAGEGLLAGNPIQSVYVGKPMPDMVNLKKLRGPLWCFGSCAADLIFSQAERKPLSRFIPGCPPHILEFYKAYKQCMAEEAQS</sequence>
<dbReference type="Proteomes" id="UP000016587">
    <property type="component" value="Chromosome"/>
</dbReference>
<dbReference type="HOGENOM" id="CLU_047797_0_0_7"/>
<evidence type="ECO:0000313" key="3">
    <source>
        <dbReference type="Proteomes" id="UP000016587"/>
    </source>
</evidence>
<dbReference type="Pfam" id="PF04015">
    <property type="entry name" value="DUF362"/>
    <property type="match status" value="1"/>
</dbReference>
<reference evidence="2 3" key="1">
    <citation type="journal article" date="2013" name="J. Bacteriol.">
        <title>Roles of HynAB and Ech, the only two hydrogenases found in the model sulfate reducer Desulfovibrio gigas.</title>
        <authorList>
            <person name="Morais-Silva F.O."/>
            <person name="Santos C.I."/>
            <person name="Rodrigues R."/>
            <person name="Pereira I.A."/>
            <person name="Rodrigues-Pousada C."/>
        </authorList>
    </citation>
    <scope>NUCLEOTIDE SEQUENCE [LARGE SCALE GENOMIC DNA]</scope>
    <source>
        <strain evidence="3">ATCC 19364 / DSM 1382 / NCIMB 9332 / VKM B-1759</strain>
    </source>
</reference>
<keyword evidence="3" id="KW-1185">Reference proteome</keyword>
<protein>
    <recommendedName>
        <fullName evidence="1">DUF362 domain-containing protein</fullName>
    </recommendedName>
</protein>
<proteinExistence type="predicted"/>
<evidence type="ECO:0000259" key="1">
    <source>
        <dbReference type="Pfam" id="PF04015"/>
    </source>
</evidence>
<dbReference type="OrthoDB" id="9785671at2"/>
<dbReference type="STRING" id="1121448.DGI_3015"/>
<dbReference type="PATRIC" id="fig|1121448.10.peg.2978"/>
<dbReference type="KEGG" id="dgg:DGI_3015"/>
<dbReference type="RefSeq" id="WP_021761809.1">
    <property type="nucleotide sequence ID" value="NC_022444.1"/>
</dbReference>
<name>T2GFN9_MEGG1</name>
<organism evidence="2 3">
    <name type="scientific">Megalodesulfovibrio gigas (strain ATCC 19364 / DSM 1382 / NCIMB 9332 / VKM B-1759)</name>
    <name type="common">Desulfovibrio gigas</name>
    <dbReference type="NCBI Taxonomy" id="1121448"/>
    <lineage>
        <taxon>Bacteria</taxon>
        <taxon>Pseudomonadati</taxon>
        <taxon>Thermodesulfobacteriota</taxon>
        <taxon>Desulfovibrionia</taxon>
        <taxon>Desulfovibrionales</taxon>
        <taxon>Desulfovibrionaceae</taxon>
        <taxon>Megalodesulfovibrio</taxon>
    </lineage>
</organism>